<name>A0ABV7ES07_9GAMM</name>
<proteinExistence type="inferred from homology"/>
<dbReference type="SUPFAM" id="SSF56672">
    <property type="entry name" value="DNA/RNA polymerases"/>
    <property type="match status" value="1"/>
</dbReference>
<accession>A0ABV7ES07</accession>
<dbReference type="InterPro" id="IPR050356">
    <property type="entry name" value="SulA_CellDiv_inhibitor"/>
</dbReference>
<dbReference type="InterPro" id="IPR043128">
    <property type="entry name" value="Rev_trsase/Diguanyl_cyclase"/>
</dbReference>
<dbReference type="Proteomes" id="UP001595462">
    <property type="component" value="Unassembled WGS sequence"/>
</dbReference>
<comment type="similarity">
    <text evidence="1">Belongs to the DNA polymerase type-Y family.</text>
</comment>
<evidence type="ECO:0000313" key="4">
    <source>
        <dbReference type="EMBL" id="MFC3105562.1"/>
    </source>
</evidence>
<sequence length="482" mass="53804">MGQDTESRMWLALRFPHWALDSRPPAAIDTSADDNVLVVENRASRRVVIAADTAALENGIHPGMALADARIVLPRARIHERHVAAEQAALERLAGWAWRYSSQVHVARADDSIECTRVVLEIGASLRLFGGRRALLAAIRDDLTRLGYRFAAGVGASPQAALAFARASRQRRGSKLESLPLNALALAPRTAASLTASGLCFTGELLALPPAALARRYGMELLDYLERLRGRRPHGLTLYRLPERYRTRHELIGAVETTQGLVFVLRRVIAELAAFLRGADAAIQTLRLSLVHDEAPVTHVTLRLAAPAHDAAHLERVVNERLARLRLVAPVLEIGLASDRLRRVEAAQDNLWRNDTGTHDDAWPAVLDRLRARLGHDAVGWLHDKSDHRPEYASAIHDHPPTAHEHVAAPRPLWLFDTPQPVTGDVLEFLTDAERIETGWWHNGVRRDYFRARDAQGRLLWVYRELDRQARDGPYYLQGLFG</sequence>
<dbReference type="Gene3D" id="3.40.1170.60">
    <property type="match status" value="1"/>
</dbReference>
<dbReference type="EMBL" id="JBHRSS010000008">
    <property type="protein sequence ID" value="MFC3105562.1"/>
    <property type="molecule type" value="Genomic_DNA"/>
</dbReference>
<dbReference type="RefSeq" id="WP_380691100.1">
    <property type="nucleotide sequence ID" value="NZ_JBHRSS010000008.1"/>
</dbReference>
<evidence type="ECO:0000256" key="1">
    <source>
        <dbReference type="ARBA" id="ARBA00010945"/>
    </source>
</evidence>
<reference evidence="5" key="1">
    <citation type="journal article" date="2019" name="Int. J. Syst. Evol. Microbiol.">
        <title>The Global Catalogue of Microorganisms (GCM) 10K type strain sequencing project: providing services to taxonomists for standard genome sequencing and annotation.</title>
        <authorList>
            <consortium name="The Broad Institute Genomics Platform"/>
            <consortium name="The Broad Institute Genome Sequencing Center for Infectious Disease"/>
            <person name="Wu L."/>
            <person name="Ma J."/>
        </authorList>
    </citation>
    <scope>NUCLEOTIDE SEQUENCE [LARGE SCALE GENOMIC DNA]</scope>
    <source>
        <strain evidence="5">KCTC 52640</strain>
    </source>
</reference>
<gene>
    <name evidence="4" type="ORF">ACFOSU_16950</name>
</gene>
<keyword evidence="5" id="KW-1185">Reference proteome</keyword>
<dbReference type="Pfam" id="PF00817">
    <property type="entry name" value="IMS"/>
    <property type="match status" value="1"/>
</dbReference>
<dbReference type="CDD" id="cd03468">
    <property type="entry name" value="PolY_like"/>
    <property type="match status" value="1"/>
</dbReference>
<keyword evidence="2" id="KW-0227">DNA damage</keyword>
<dbReference type="InterPro" id="IPR043502">
    <property type="entry name" value="DNA/RNA_pol_sf"/>
</dbReference>
<protein>
    <submittedName>
        <fullName evidence="4">Y-family DNA polymerase</fullName>
    </submittedName>
</protein>
<feature type="domain" description="UmuC" evidence="3">
    <location>
        <begin position="37"/>
        <end position="161"/>
    </location>
</feature>
<organism evidence="4 5">
    <name type="scientific">Salinisphaera aquimarina</name>
    <dbReference type="NCBI Taxonomy" id="2094031"/>
    <lineage>
        <taxon>Bacteria</taxon>
        <taxon>Pseudomonadati</taxon>
        <taxon>Pseudomonadota</taxon>
        <taxon>Gammaproteobacteria</taxon>
        <taxon>Salinisphaerales</taxon>
        <taxon>Salinisphaeraceae</taxon>
        <taxon>Salinisphaera</taxon>
    </lineage>
</organism>
<comment type="caution">
    <text evidence="4">The sequence shown here is derived from an EMBL/GenBank/DDBJ whole genome shotgun (WGS) entry which is preliminary data.</text>
</comment>
<evidence type="ECO:0000259" key="3">
    <source>
        <dbReference type="Pfam" id="PF00817"/>
    </source>
</evidence>
<evidence type="ECO:0000313" key="5">
    <source>
        <dbReference type="Proteomes" id="UP001595462"/>
    </source>
</evidence>
<dbReference type="PANTHER" id="PTHR35369:SF2">
    <property type="entry name" value="BLR3025 PROTEIN"/>
    <property type="match status" value="1"/>
</dbReference>
<dbReference type="InterPro" id="IPR001126">
    <property type="entry name" value="UmuC"/>
</dbReference>
<dbReference type="Gene3D" id="3.30.70.270">
    <property type="match status" value="1"/>
</dbReference>
<evidence type="ECO:0000256" key="2">
    <source>
        <dbReference type="ARBA" id="ARBA00022763"/>
    </source>
</evidence>
<dbReference type="PANTHER" id="PTHR35369">
    <property type="entry name" value="BLR3025 PROTEIN-RELATED"/>
    <property type="match status" value="1"/>
</dbReference>